<dbReference type="Proteomes" id="UP000000517">
    <property type="component" value="Chromosome"/>
</dbReference>
<feature type="signal peptide" evidence="1">
    <location>
        <begin position="1"/>
        <end position="18"/>
    </location>
</feature>
<evidence type="ECO:0000313" key="4">
    <source>
        <dbReference type="Proteomes" id="UP000000517"/>
    </source>
</evidence>
<gene>
    <name evidence="2" type="ordered locus">Fisuc_3053</name>
    <name evidence="3" type="ordered locus">FSU_0319</name>
</gene>
<keyword evidence="1" id="KW-0732">Signal</keyword>
<organism evidence="3 4">
    <name type="scientific">Fibrobacter succinogenes (strain ATCC 19169 / S85)</name>
    <dbReference type="NCBI Taxonomy" id="59374"/>
    <lineage>
        <taxon>Bacteria</taxon>
        <taxon>Pseudomonadati</taxon>
        <taxon>Fibrobacterota</taxon>
        <taxon>Fibrobacteria</taxon>
        <taxon>Fibrobacterales</taxon>
        <taxon>Fibrobacteraceae</taxon>
        <taxon>Fibrobacter</taxon>
    </lineage>
</organism>
<reference evidence="3" key="3">
    <citation type="submission" date="2010-08" db="EMBL/GenBank/DDBJ databases">
        <authorList>
            <person name="Durkin A.S."/>
            <person name="Nelson K.E."/>
            <person name="Morrison M."/>
            <person name="Forsberg C.W."/>
            <person name="Wilson D.B."/>
            <person name="Russell J.B."/>
            <person name="Cann I.K.O."/>
            <person name="Mackie R.I."/>
            <person name="White B.A."/>
        </authorList>
    </citation>
    <scope>NUCLEOTIDE SEQUENCE</scope>
    <source>
        <strain evidence="3">S85</strain>
    </source>
</reference>
<dbReference type="EMBL" id="CP002158">
    <property type="protein sequence ID" value="ADL26344.1"/>
    <property type="molecule type" value="Genomic_DNA"/>
</dbReference>
<reference evidence="2 5" key="1">
    <citation type="submission" date="2009-10" db="EMBL/GenBank/DDBJ databases">
        <title>Complete sequence of Fibrobacter succinogenes subsp. succinogenes S85.</title>
        <authorList>
            <consortium name="US DOE Joint Genome Institute"/>
            <person name="Lucas S."/>
            <person name="Copeland A."/>
            <person name="Lapidus A."/>
            <person name="Glavina del Rio T."/>
            <person name="Tice H."/>
            <person name="Bruce D."/>
            <person name="Goodwin L."/>
            <person name="Pitluck S."/>
            <person name="Chertkov O."/>
            <person name="Detter J.C."/>
            <person name="Han C."/>
            <person name="Tapia R."/>
            <person name="Larimer F."/>
            <person name="Land M."/>
            <person name="Hauser L."/>
            <person name="Kyrpides N."/>
            <person name="Mikhailova N."/>
            <person name="Weimer P.J."/>
            <person name="Stevenson D.M."/>
            <person name="Boyum J."/>
            <person name="Brumm P.I."/>
            <person name="Mead D."/>
        </authorList>
    </citation>
    <scope>NUCLEOTIDE SEQUENCE [LARGE SCALE GENOMIC DNA]</scope>
    <source>
        <strain evidence="5">ATCC 19169 / S85</strain>
        <strain evidence="2">S85</strain>
    </source>
</reference>
<proteinExistence type="predicted"/>
<evidence type="ECO:0000256" key="1">
    <source>
        <dbReference type="SAM" id="SignalP"/>
    </source>
</evidence>
<protein>
    <submittedName>
        <fullName evidence="3">Uncharacterized protein</fullName>
    </submittedName>
</protein>
<name>C9RPV1_FIBSS</name>
<reference evidence="4" key="2">
    <citation type="submission" date="2010-08" db="EMBL/GenBank/DDBJ databases">
        <title>Complete sequence of Fibrobacter succinogenes subsp. succinogenes S85.</title>
        <authorList>
            <person name="Durkin A.S."/>
            <person name="Nelson K.E."/>
            <person name="Morrison M."/>
            <person name="Forsberg C.W."/>
            <person name="Wilson D.B."/>
            <person name="Russell J.B."/>
            <person name="Cann I.K.O."/>
            <person name="Mackie R.I."/>
            <person name="White B.A."/>
        </authorList>
    </citation>
    <scope>NUCLEOTIDE SEQUENCE [LARGE SCALE GENOMIC DNA]</scope>
    <source>
        <strain evidence="4">ATCC 19169 / S85</strain>
    </source>
</reference>
<dbReference type="KEGG" id="fsu:Fisuc_3053"/>
<sequence>MKMRILLSLLLLSVVAFSQPSKKELYDRARDVLRKSLECRDYERAGEALDYLKTNVENGAPLSEMEEYLVNLELGRFEDALVFYGDIHRDIFDKNYTRPAVSRVEVEDLLNRYLIQTNKMDKRFVDSLCVRIDASDERQEYKLLHKTLIYLDFVAAHASTVGEGDDVVVLNYNEDLSSLEEFLALIKKYVEEYPYSDHAAYLKDLFIGPVQKYLEEQKQFKQDPLGQKYYTGGFGFYMYMGFGFMTGEGSDYLNYESDTPIMLGLDFRVKRFDLSLFWSFGYITGYNFKKCDVDVKEMSSGGINIYGREGTWAVGASLGFVAYDSKYLRVEPFVGVSSLRYDHLASTTLVPEFMLGNNVDFRFYAAQPSSVGAYAHSFLLRFKYMMHIGSVEEKCCNNGKDFSAVRHTFAFGIGAELW</sequence>
<dbReference type="OrthoDB" id="9888395at2"/>
<evidence type="ECO:0000313" key="3">
    <source>
        <dbReference type="EMBL" id="ADL26344.1"/>
    </source>
</evidence>
<dbReference type="STRING" id="59374.FSU_0319"/>
<dbReference type="HOGENOM" id="CLU_655131_0_0_0"/>
<evidence type="ECO:0000313" key="5">
    <source>
        <dbReference type="Proteomes" id="UP000001497"/>
    </source>
</evidence>
<accession>C9RPV1</accession>
<evidence type="ECO:0000313" key="2">
    <source>
        <dbReference type="EMBL" id="ACX76633.1"/>
    </source>
</evidence>
<dbReference type="Proteomes" id="UP000001497">
    <property type="component" value="Chromosome"/>
</dbReference>
<dbReference type="EMBL" id="CP001792">
    <property type="protein sequence ID" value="ACX76633.1"/>
    <property type="molecule type" value="Genomic_DNA"/>
</dbReference>
<dbReference type="KEGG" id="fsc:FSU_0319"/>
<dbReference type="AlphaFoldDB" id="C9RPV1"/>
<feature type="chain" id="PRO_5003001813" evidence="1">
    <location>
        <begin position="19"/>
        <end position="418"/>
    </location>
</feature>
<keyword evidence="5" id="KW-1185">Reference proteome</keyword>
<dbReference type="RefSeq" id="WP_014545152.1">
    <property type="nucleotide sequence ID" value="NC_017448.1"/>
</dbReference>